<sequence>MFSVRSCYMVEGHECHARRADSGMLVLYTFGIFFFYDSSLPLQEQSIFVSLNDVIAVQSCSLPSKEVAKFVKRATTVGGKCLLIQITDEHQRKNTKLFVGITEIERLIGEIIEVAANTGHTVLPHI</sequence>
<dbReference type="AlphaFoldDB" id="A0ABD6ERF4"/>
<dbReference type="Proteomes" id="UP001608902">
    <property type="component" value="Unassembled WGS sequence"/>
</dbReference>
<dbReference type="EMBL" id="JBGFUD010003574">
    <property type="protein sequence ID" value="MFH4978840.1"/>
    <property type="molecule type" value="Genomic_DNA"/>
</dbReference>
<gene>
    <name evidence="1" type="ORF">AB6A40_005549</name>
</gene>
<organism evidence="1 2">
    <name type="scientific">Gnathostoma spinigerum</name>
    <dbReference type="NCBI Taxonomy" id="75299"/>
    <lineage>
        <taxon>Eukaryota</taxon>
        <taxon>Metazoa</taxon>
        <taxon>Ecdysozoa</taxon>
        <taxon>Nematoda</taxon>
        <taxon>Chromadorea</taxon>
        <taxon>Rhabditida</taxon>
        <taxon>Spirurina</taxon>
        <taxon>Gnathostomatomorpha</taxon>
        <taxon>Gnathostomatoidea</taxon>
        <taxon>Gnathostomatidae</taxon>
        <taxon>Gnathostoma</taxon>
    </lineage>
</organism>
<proteinExistence type="predicted"/>
<comment type="caution">
    <text evidence="1">The sequence shown here is derived from an EMBL/GenBank/DDBJ whole genome shotgun (WGS) entry which is preliminary data.</text>
</comment>
<protein>
    <submittedName>
        <fullName evidence="1">Uncharacterized protein</fullName>
    </submittedName>
</protein>
<accession>A0ABD6ERF4</accession>
<reference evidence="1 2" key="1">
    <citation type="submission" date="2024-08" db="EMBL/GenBank/DDBJ databases">
        <title>Gnathostoma spinigerum genome.</title>
        <authorList>
            <person name="Gonzalez-Bertolin B."/>
            <person name="Monzon S."/>
            <person name="Zaballos A."/>
            <person name="Jimenez P."/>
            <person name="Dekumyoy P."/>
            <person name="Varona S."/>
            <person name="Cuesta I."/>
            <person name="Sumanam S."/>
            <person name="Adisakwattana P."/>
            <person name="Gasser R.B."/>
            <person name="Hernandez-Gonzalez A."/>
            <person name="Young N.D."/>
            <person name="Perteguer M.J."/>
        </authorList>
    </citation>
    <scope>NUCLEOTIDE SEQUENCE [LARGE SCALE GENOMIC DNA]</scope>
    <source>
        <strain evidence="1">AL3</strain>
        <tissue evidence="1">Liver</tissue>
    </source>
</reference>
<keyword evidence="2" id="KW-1185">Reference proteome</keyword>
<name>A0ABD6ERF4_9BILA</name>
<evidence type="ECO:0000313" key="1">
    <source>
        <dbReference type="EMBL" id="MFH4978840.1"/>
    </source>
</evidence>
<evidence type="ECO:0000313" key="2">
    <source>
        <dbReference type="Proteomes" id="UP001608902"/>
    </source>
</evidence>